<dbReference type="InterPro" id="IPR037914">
    <property type="entry name" value="SpoVT-AbrB_sf"/>
</dbReference>
<dbReference type="SUPFAM" id="SSF89447">
    <property type="entry name" value="AbrB/MazE/MraZ-like"/>
    <property type="match status" value="1"/>
</dbReference>
<dbReference type="NCBIfam" id="TIGR01439">
    <property type="entry name" value="lp_hng_hel_AbrB"/>
    <property type="match status" value="1"/>
</dbReference>
<keyword evidence="4" id="KW-1185">Reference proteome</keyword>
<evidence type="ECO:0000259" key="1">
    <source>
        <dbReference type="PROSITE" id="PS51671"/>
    </source>
</evidence>
<dbReference type="SMART" id="SM00966">
    <property type="entry name" value="SpoVT_AbrB"/>
    <property type="match status" value="1"/>
</dbReference>
<dbReference type="InterPro" id="IPR002912">
    <property type="entry name" value="ACT_dom"/>
</dbReference>
<evidence type="ECO:0000313" key="3">
    <source>
        <dbReference type="EMBL" id="ALU11886.1"/>
    </source>
</evidence>
<dbReference type="PROSITE" id="PS51671">
    <property type="entry name" value="ACT"/>
    <property type="match status" value="1"/>
</dbReference>
<dbReference type="STRING" id="940295.EYM_05825"/>
<dbReference type="InterPro" id="IPR045865">
    <property type="entry name" value="ACT-like_dom_sf"/>
</dbReference>
<feature type="domain" description="ACT" evidence="1">
    <location>
        <begin position="58"/>
        <end position="133"/>
    </location>
</feature>
<dbReference type="OrthoDB" id="28233at2157"/>
<proteinExistence type="predicted"/>
<evidence type="ECO:0000313" key="4">
    <source>
        <dbReference type="Proteomes" id="UP000060778"/>
    </source>
</evidence>
<dbReference type="PROSITE" id="PS51740">
    <property type="entry name" value="SPOVT_ABRB"/>
    <property type="match status" value="1"/>
</dbReference>
<organism evidence="3 4">
    <name type="scientific">Ignicoccus islandicus DSM 13165</name>
    <dbReference type="NCBI Taxonomy" id="940295"/>
    <lineage>
        <taxon>Archaea</taxon>
        <taxon>Thermoproteota</taxon>
        <taxon>Thermoprotei</taxon>
        <taxon>Desulfurococcales</taxon>
        <taxon>Desulfurococcaceae</taxon>
        <taxon>Ignicoccus</taxon>
    </lineage>
</organism>
<gene>
    <name evidence="3" type="ORF">EYM_05825</name>
</gene>
<dbReference type="GO" id="GO:0003677">
    <property type="term" value="F:DNA binding"/>
    <property type="evidence" value="ECO:0007669"/>
    <property type="project" value="InterPro"/>
</dbReference>
<evidence type="ECO:0000259" key="2">
    <source>
        <dbReference type="PROSITE" id="PS51740"/>
    </source>
</evidence>
<sequence>MRIIEILKVDGKGRVTIPRTVRDALNIIEGGYVIMIADLNKNEILLTPTSGSGGKLLEIRILFNDERGKLAEISEALAEMNVDQITTNCRTMRKGEVAECTIVVEASNEMDESEIERKISGIKGVKEVLVVPIQGH</sequence>
<dbReference type="SUPFAM" id="SSF55021">
    <property type="entry name" value="ACT-like"/>
    <property type="match status" value="1"/>
</dbReference>
<dbReference type="InterPro" id="IPR007159">
    <property type="entry name" value="SpoVT-AbrB_dom"/>
</dbReference>
<dbReference type="Pfam" id="PF13291">
    <property type="entry name" value="ACT_4"/>
    <property type="match status" value="1"/>
</dbReference>
<reference evidence="3 4" key="1">
    <citation type="submission" date="2013-11" db="EMBL/GenBank/DDBJ databases">
        <title>Comparative genomics of Ignicoccus.</title>
        <authorList>
            <person name="Podar M."/>
        </authorList>
    </citation>
    <scope>NUCLEOTIDE SEQUENCE [LARGE SCALE GENOMIC DNA]</scope>
    <source>
        <strain evidence="3 4">DSM 13165</strain>
    </source>
</reference>
<dbReference type="EMBL" id="CP006867">
    <property type="protein sequence ID" value="ALU11886.1"/>
    <property type="molecule type" value="Genomic_DNA"/>
</dbReference>
<feature type="domain" description="SpoVT-AbrB" evidence="2">
    <location>
        <begin position="4"/>
        <end position="51"/>
    </location>
</feature>
<accession>A0A0U3E979</accession>
<dbReference type="KEGG" id="iis:EYM_05825"/>
<dbReference type="Gene3D" id="2.10.260.10">
    <property type="match status" value="1"/>
</dbReference>
<dbReference type="AlphaFoldDB" id="A0A0U3E979"/>
<name>A0A0U3E979_9CREN</name>
<dbReference type="GeneID" id="30680547"/>
<dbReference type="Proteomes" id="UP000060778">
    <property type="component" value="Chromosome"/>
</dbReference>
<dbReference type="Gene3D" id="3.30.70.260">
    <property type="match status" value="1"/>
</dbReference>
<dbReference type="NCBIfam" id="NF006352">
    <property type="entry name" value="PRK08577.1"/>
    <property type="match status" value="1"/>
</dbReference>
<dbReference type="Pfam" id="PF04014">
    <property type="entry name" value="MazE_antitoxin"/>
    <property type="match status" value="1"/>
</dbReference>
<dbReference type="RefSeq" id="WP_075050070.1">
    <property type="nucleotide sequence ID" value="NZ_CP006867.1"/>
</dbReference>
<protein>
    <submittedName>
        <fullName evidence="3">AbrB family transcriptional regulator</fullName>
    </submittedName>
</protein>